<sequence>MNIQEVEKSVAQKIKDCVNEKTKMFFLNNKISSYTANLSYFDFLNGIGGNMLEYDTILNKLTEVMLEELSKLMNMSANDLITLFDLFMNAEREKLANFKKPNINKYVMAFNESEQANFFEFLHKNIKHCAEESLIVFGFDIDSISLSTEIYSRAISETCKNNDNNDDAVIKNTTQINYNSLIENVYKEMNVSIYNFFKEMYNIGITAATKKIGVKFVELCDRFPENVLQHLEELQTFKKSEIIIDCDQIMKNLMTISKYFNFICNEILQISNRKALIFDKKPVSIFFRYKLYENYSKIFFVTDRPTESLEFFQLMFSVLKEIEYSFLNTFKEYNRLFDILNRFFSLPATENGRVKYSIESVSELYLKKHQLSKLIKNELDIEFQIIRLINDYNMRLNFSEPLKEPATKAEFLEFEHLANDLLEKINKTHMTSISKLTSEKIFLKRVQKEDLENVDEANFVKDDYDFDQYISINQLEDELERL</sequence>
<reference evidence="2" key="2">
    <citation type="submission" date="2015-07" db="EMBL/GenBank/DDBJ databases">
        <title>Contrasting host-pathogen interactions and genome evolution in two generalist and specialist microsporidian pathogens of mosquitoes.</title>
        <authorList>
            <consortium name="The Broad Institute Genomics Platform"/>
            <consortium name="The Broad Institute Genome Sequencing Center for Infectious Disease"/>
            <person name="Cuomo C.A."/>
            <person name="Sanscrainte N.D."/>
            <person name="Goldberg J.M."/>
            <person name="Heiman D."/>
            <person name="Young S."/>
            <person name="Zeng Q."/>
            <person name="Becnel J.J."/>
            <person name="Birren B.W."/>
        </authorList>
    </citation>
    <scope>NUCLEOTIDE SEQUENCE [LARGE SCALE GENOMIC DNA]</scope>
    <source>
        <strain evidence="2">USNM 41457</strain>
    </source>
</reference>
<organism evidence="1 2">
    <name type="scientific">Edhazardia aedis (strain USNM 41457)</name>
    <name type="common">Microsporidian parasite</name>
    <dbReference type="NCBI Taxonomy" id="1003232"/>
    <lineage>
        <taxon>Eukaryota</taxon>
        <taxon>Fungi</taxon>
        <taxon>Fungi incertae sedis</taxon>
        <taxon>Microsporidia</taxon>
        <taxon>Edhazardia</taxon>
    </lineage>
</organism>
<reference evidence="1 2" key="1">
    <citation type="submission" date="2011-08" db="EMBL/GenBank/DDBJ databases">
        <authorList>
            <person name="Liu Z.J."/>
            <person name="Shi F.L."/>
            <person name="Lu J.Q."/>
            <person name="Li M."/>
            <person name="Wang Z.L."/>
        </authorList>
    </citation>
    <scope>NUCLEOTIDE SEQUENCE [LARGE SCALE GENOMIC DNA]</scope>
    <source>
        <strain evidence="1 2">USNM 41457</strain>
    </source>
</reference>
<evidence type="ECO:0000313" key="2">
    <source>
        <dbReference type="Proteomes" id="UP000003163"/>
    </source>
</evidence>
<gene>
    <name evidence="1" type="ORF">EDEG_00272</name>
</gene>
<protein>
    <submittedName>
        <fullName evidence="1">Uncharacterized protein</fullName>
    </submittedName>
</protein>
<dbReference type="EMBL" id="AFBI03000003">
    <property type="protein sequence ID" value="EJW02578.1"/>
    <property type="molecule type" value="Genomic_DNA"/>
</dbReference>
<name>J8ZSG0_EDHAE</name>
<dbReference type="AlphaFoldDB" id="J8ZSG0"/>
<evidence type="ECO:0000313" key="1">
    <source>
        <dbReference type="EMBL" id="EJW02578.1"/>
    </source>
</evidence>
<keyword evidence="2" id="KW-1185">Reference proteome</keyword>
<dbReference type="VEuPathDB" id="MicrosporidiaDB:EDEG_00272"/>
<dbReference type="InParanoid" id="J8ZSG0"/>
<comment type="caution">
    <text evidence="1">The sequence shown here is derived from an EMBL/GenBank/DDBJ whole genome shotgun (WGS) entry which is preliminary data.</text>
</comment>
<proteinExistence type="predicted"/>
<dbReference type="Proteomes" id="UP000003163">
    <property type="component" value="Unassembled WGS sequence"/>
</dbReference>
<accession>J8ZSG0</accession>
<dbReference type="HOGENOM" id="CLU_566229_0_0_1"/>